<dbReference type="EMBL" id="CP002056">
    <property type="protein sequence ID" value="ADI29499.1"/>
    <property type="molecule type" value="Genomic_DNA"/>
</dbReference>
<evidence type="ECO:0008006" key="4">
    <source>
        <dbReference type="Google" id="ProtNLM"/>
    </source>
</evidence>
<dbReference type="RefSeq" id="WP_013147815.1">
    <property type="nucleotide sequence ID" value="NC_014207.1"/>
</dbReference>
<name>D7DQC8_METV0</name>
<protein>
    <recommendedName>
        <fullName evidence="4">PEP-CTERM protein-sorting domain-containing protein</fullName>
    </recommendedName>
</protein>
<evidence type="ECO:0000313" key="2">
    <source>
        <dbReference type="EMBL" id="ADI29499.1"/>
    </source>
</evidence>
<organism evidence="2 3">
    <name type="scientific">Methylotenera versatilis (strain 301)</name>
    <dbReference type="NCBI Taxonomy" id="666681"/>
    <lineage>
        <taxon>Bacteria</taxon>
        <taxon>Pseudomonadati</taxon>
        <taxon>Pseudomonadota</taxon>
        <taxon>Betaproteobacteria</taxon>
        <taxon>Nitrosomonadales</taxon>
        <taxon>Methylophilaceae</taxon>
        <taxon>Methylotenera</taxon>
    </lineage>
</organism>
<keyword evidence="1" id="KW-0732">Signal</keyword>
<dbReference type="KEGG" id="meh:M301_1115"/>
<dbReference type="AlphaFoldDB" id="D7DQC8"/>
<keyword evidence="3" id="KW-1185">Reference proteome</keyword>
<dbReference type="HOGENOM" id="CLU_1600795_0_0_4"/>
<evidence type="ECO:0000313" key="3">
    <source>
        <dbReference type="Proteomes" id="UP000000383"/>
    </source>
</evidence>
<dbReference type="InterPro" id="IPR013424">
    <property type="entry name" value="Ice-binding_C"/>
</dbReference>
<dbReference type="OrthoDB" id="6399769at2"/>
<gene>
    <name evidence="2" type="ordered locus">M301_1115</name>
</gene>
<accession>D7DQC8</accession>
<feature type="signal peptide" evidence="1">
    <location>
        <begin position="1"/>
        <end position="24"/>
    </location>
</feature>
<feature type="chain" id="PRO_5003094894" description="PEP-CTERM protein-sorting domain-containing protein" evidence="1">
    <location>
        <begin position="25"/>
        <end position="166"/>
    </location>
</feature>
<evidence type="ECO:0000256" key="1">
    <source>
        <dbReference type="SAM" id="SignalP"/>
    </source>
</evidence>
<reference evidence="2 3" key="2">
    <citation type="journal article" date="2011" name="J. Bacteriol.">
        <title>Genomes of three methylotrophs from a single niche uncover genetic and metabolic divergence of Methylophilaceae.</title>
        <authorList>
            <person name="Lapidus A."/>
            <person name="Clum A."/>
            <person name="Labutti K."/>
            <person name="Kaluzhnaya M.G."/>
            <person name="Lim S."/>
            <person name="Beck D.A."/>
            <person name="Glavina Del Rio T."/>
            <person name="Nolan M."/>
            <person name="Mavromatis K."/>
            <person name="Huntemann M."/>
            <person name="Lucas S."/>
            <person name="Lidstrom M.E."/>
            <person name="Ivanova N."/>
            <person name="Chistoserdova L."/>
        </authorList>
    </citation>
    <scope>NUCLEOTIDE SEQUENCE [LARGE SCALE GENOMIC DNA]</scope>
    <source>
        <strain evidence="2 3">301</strain>
    </source>
</reference>
<proteinExistence type="predicted"/>
<reference evidence="3" key="1">
    <citation type="submission" date="2010-05" db="EMBL/GenBank/DDBJ databases">
        <title>Complete sequence of Methylotenera sp. 301.</title>
        <authorList>
            <person name="Lucas S."/>
            <person name="Copeland A."/>
            <person name="Lapidus A."/>
            <person name="Cheng J.-F."/>
            <person name="Bruce D."/>
            <person name="Goodwin L."/>
            <person name="Pitluck S."/>
            <person name="Clum A."/>
            <person name="Land M."/>
            <person name="Hauser L."/>
            <person name="Kyrpides N."/>
            <person name="Ivanova N."/>
            <person name="Chistoservova L."/>
            <person name="Kalyuzhnaya M."/>
            <person name="Woyke T."/>
        </authorList>
    </citation>
    <scope>NUCLEOTIDE SEQUENCE [LARGE SCALE GENOMIC DNA]</scope>
    <source>
        <strain evidence="3">301</strain>
    </source>
</reference>
<dbReference type="Proteomes" id="UP000000383">
    <property type="component" value="Chromosome"/>
</dbReference>
<sequence length="166" mass="18252" precursor="true">MRIKFLSICSTIFVALSLSAVVEANQTQAVNMVYASSDILSEANSFTSFNDGYVNVSMIDGGLNVNNATTLLGYTKDWSLDVGYLSDFLQNDDSQDANSTKLLYSRSHEAFLSAISRVSSYGKDNFVNYAVSSISRNIEVGPEPETYSMMFAGLILMAFVARRRTN</sequence>
<dbReference type="NCBIfam" id="TIGR02595">
    <property type="entry name" value="PEP_CTERM"/>
    <property type="match status" value="1"/>
</dbReference>